<dbReference type="PANTHER" id="PTHR33198">
    <property type="entry name" value="ANK_REP_REGION DOMAIN-CONTAINING PROTEIN-RELATED"/>
    <property type="match status" value="1"/>
</dbReference>
<comment type="caution">
    <text evidence="1">The sequence shown here is derived from an EMBL/GenBank/DDBJ whole genome shotgun (WGS) entry which is preliminary data.</text>
</comment>
<evidence type="ECO:0000313" key="1">
    <source>
        <dbReference type="EMBL" id="KAK0142808.1"/>
    </source>
</evidence>
<accession>A0AA47MLX3</accession>
<evidence type="ECO:0000313" key="2">
    <source>
        <dbReference type="Proteomes" id="UP001174136"/>
    </source>
</evidence>
<sequence>MQAIRLFFQISPPSDFDFTRPEEWPLWMCRFKRFRQVSGLDKQSQEKQVNTLLYTMGPEAKSIIRCRDIMAAQLKDYDTVKTQLSNHFVPWRNLIFECARFHKRVQERGESIDSFIIYELIEHCEYGANGWDESEIPNSNFKAMWVVWQELTQ</sequence>
<organism evidence="1 2">
    <name type="scientific">Merluccius polli</name>
    <name type="common">Benguela hake</name>
    <name type="synonym">Merluccius cadenati</name>
    <dbReference type="NCBI Taxonomy" id="89951"/>
    <lineage>
        <taxon>Eukaryota</taxon>
        <taxon>Metazoa</taxon>
        <taxon>Chordata</taxon>
        <taxon>Craniata</taxon>
        <taxon>Vertebrata</taxon>
        <taxon>Euteleostomi</taxon>
        <taxon>Actinopterygii</taxon>
        <taxon>Neopterygii</taxon>
        <taxon>Teleostei</taxon>
        <taxon>Neoteleostei</taxon>
        <taxon>Acanthomorphata</taxon>
        <taxon>Zeiogadaria</taxon>
        <taxon>Gadariae</taxon>
        <taxon>Gadiformes</taxon>
        <taxon>Gadoidei</taxon>
        <taxon>Merlucciidae</taxon>
        <taxon>Merluccius</taxon>
    </lineage>
</organism>
<dbReference type="Proteomes" id="UP001174136">
    <property type="component" value="Unassembled WGS sequence"/>
</dbReference>
<dbReference type="EMBL" id="JAOPHQ010003474">
    <property type="protein sequence ID" value="KAK0142808.1"/>
    <property type="molecule type" value="Genomic_DNA"/>
</dbReference>
<gene>
    <name evidence="1" type="ORF">N1851_019259</name>
</gene>
<dbReference type="AlphaFoldDB" id="A0AA47MLX3"/>
<dbReference type="PANTHER" id="PTHR33198:SF20">
    <property type="entry name" value="RETROTRANSPOSON GAG DOMAIN-CONTAINING PROTEIN"/>
    <property type="match status" value="1"/>
</dbReference>
<protein>
    <submittedName>
        <fullName evidence="1">Uncharacterized protein</fullName>
    </submittedName>
</protein>
<keyword evidence="2" id="KW-1185">Reference proteome</keyword>
<name>A0AA47MLX3_MERPO</name>
<reference evidence="1" key="1">
    <citation type="journal article" date="2023" name="Front. Mar. Sci.">
        <title>A new Merluccius polli reference genome to investigate the effects of global change in West African waters.</title>
        <authorList>
            <person name="Mateo J.L."/>
            <person name="Blanco-Fernandez C."/>
            <person name="Garcia-Vazquez E."/>
            <person name="Machado-Schiaffino G."/>
        </authorList>
    </citation>
    <scope>NUCLEOTIDE SEQUENCE</scope>
    <source>
        <strain evidence="1">C29</strain>
        <tissue evidence="1">Fin</tissue>
    </source>
</reference>
<proteinExistence type="predicted"/>